<dbReference type="AlphaFoldDB" id="A0AAE1HCZ7"/>
<gene>
    <name evidence="2" type="ORF">KUF71_008240</name>
</gene>
<evidence type="ECO:0000313" key="2">
    <source>
        <dbReference type="EMBL" id="KAK3919091.1"/>
    </source>
</evidence>
<reference evidence="2" key="1">
    <citation type="submission" date="2021-07" db="EMBL/GenBank/DDBJ databases">
        <authorList>
            <person name="Catto M.A."/>
            <person name="Jacobson A."/>
            <person name="Kennedy G."/>
            <person name="Labadie P."/>
            <person name="Hunt B.G."/>
            <person name="Srinivasan R."/>
        </authorList>
    </citation>
    <scope>NUCLEOTIDE SEQUENCE</scope>
    <source>
        <strain evidence="2">PL_HMW_Pooled</strain>
        <tissue evidence="2">Head</tissue>
    </source>
</reference>
<sequence length="221" mass="24827">MLMEDPNKASTLMWSPPRPSSVEARRLRNAASNQAARARETPEACAVRRQQNAIRMEVLRGQESEEKAAERRAKNAQAMQAARARETPEQTAARRAQNAARMVALRARETPEQRAARRSLNAARMQASAARAKETLQDGGEGVGLKVFLDDEVMRRAVLAAHKQPLKKRKDREILIMDLDRQEGQRQHVVERAEIASPTLHSQGNVIEGREATNKFSYEVE</sequence>
<evidence type="ECO:0000313" key="3">
    <source>
        <dbReference type="Proteomes" id="UP001219518"/>
    </source>
</evidence>
<protein>
    <submittedName>
        <fullName evidence="2">Zinc finger protein 821</fullName>
    </submittedName>
</protein>
<accession>A0AAE1HCZ7</accession>
<name>A0AAE1HCZ7_9NEOP</name>
<comment type="caution">
    <text evidence="2">The sequence shown here is derived from an EMBL/GenBank/DDBJ whole genome shotgun (WGS) entry which is preliminary data.</text>
</comment>
<organism evidence="2 3">
    <name type="scientific">Frankliniella fusca</name>
    <dbReference type="NCBI Taxonomy" id="407009"/>
    <lineage>
        <taxon>Eukaryota</taxon>
        <taxon>Metazoa</taxon>
        <taxon>Ecdysozoa</taxon>
        <taxon>Arthropoda</taxon>
        <taxon>Hexapoda</taxon>
        <taxon>Insecta</taxon>
        <taxon>Pterygota</taxon>
        <taxon>Neoptera</taxon>
        <taxon>Paraneoptera</taxon>
        <taxon>Thysanoptera</taxon>
        <taxon>Terebrantia</taxon>
        <taxon>Thripoidea</taxon>
        <taxon>Thripidae</taxon>
        <taxon>Frankliniella</taxon>
    </lineage>
</organism>
<proteinExistence type="predicted"/>
<dbReference type="Proteomes" id="UP001219518">
    <property type="component" value="Unassembled WGS sequence"/>
</dbReference>
<feature type="region of interest" description="Disordered" evidence="1">
    <location>
        <begin position="27"/>
        <end position="46"/>
    </location>
</feature>
<keyword evidence="3" id="KW-1185">Reference proteome</keyword>
<dbReference type="EMBL" id="JAHWGI010000970">
    <property type="protein sequence ID" value="KAK3919091.1"/>
    <property type="molecule type" value="Genomic_DNA"/>
</dbReference>
<reference evidence="2" key="2">
    <citation type="journal article" date="2023" name="BMC Genomics">
        <title>Pest status, molecular evolution, and epigenetic factors derived from the genome assembly of Frankliniella fusca, a thysanopteran phytovirus vector.</title>
        <authorList>
            <person name="Catto M.A."/>
            <person name="Labadie P.E."/>
            <person name="Jacobson A.L."/>
            <person name="Kennedy G.G."/>
            <person name="Srinivasan R."/>
            <person name="Hunt B.G."/>
        </authorList>
    </citation>
    <scope>NUCLEOTIDE SEQUENCE</scope>
    <source>
        <strain evidence="2">PL_HMW_Pooled</strain>
    </source>
</reference>
<evidence type="ECO:0000256" key="1">
    <source>
        <dbReference type="SAM" id="MobiDB-lite"/>
    </source>
</evidence>
<feature type="region of interest" description="Disordered" evidence="1">
    <location>
        <begin position="1"/>
        <end position="21"/>
    </location>
</feature>